<gene>
    <name evidence="1" type="ORF">ABV298_25940</name>
</gene>
<dbReference type="EMBL" id="CP159289">
    <property type="protein sequence ID" value="XCH23716.1"/>
    <property type="molecule type" value="Genomic_DNA"/>
</dbReference>
<proteinExistence type="predicted"/>
<dbReference type="Gene3D" id="3.40.710.10">
    <property type="entry name" value="DD-peptidase/beta-lactamase superfamily"/>
    <property type="match status" value="1"/>
</dbReference>
<dbReference type="RefSeq" id="WP_353719040.1">
    <property type="nucleotide sequence ID" value="NZ_CP159289.1"/>
</dbReference>
<dbReference type="SUPFAM" id="SSF56601">
    <property type="entry name" value="beta-lactamase/transpeptidase-like"/>
    <property type="match status" value="1"/>
</dbReference>
<dbReference type="AlphaFoldDB" id="A0AAU8FHK5"/>
<evidence type="ECO:0000313" key="1">
    <source>
        <dbReference type="EMBL" id="XCH23716.1"/>
    </source>
</evidence>
<reference evidence="1" key="1">
    <citation type="submission" date="2024-06" db="EMBL/GenBank/DDBJ databases">
        <title>Sequencing and assembly of the genome of Dyadobacter sp. strain 676, a symbiont of Cyamopsis tetragonoloba.</title>
        <authorList>
            <person name="Guro P."/>
            <person name="Sazanova A."/>
            <person name="Kuznetsova I."/>
            <person name="Belimov A."/>
            <person name="Safronova V."/>
        </authorList>
    </citation>
    <scope>NUCLEOTIDE SEQUENCE</scope>
    <source>
        <strain evidence="1">676</strain>
    </source>
</reference>
<organism evidence="1">
    <name type="scientific">Dyadobacter sp. 676</name>
    <dbReference type="NCBI Taxonomy" id="3088362"/>
    <lineage>
        <taxon>Bacteria</taxon>
        <taxon>Pseudomonadati</taxon>
        <taxon>Bacteroidota</taxon>
        <taxon>Cytophagia</taxon>
        <taxon>Cytophagales</taxon>
        <taxon>Spirosomataceae</taxon>
        <taxon>Dyadobacter</taxon>
    </lineage>
</organism>
<evidence type="ECO:0008006" key="2">
    <source>
        <dbReference type="Google" id="ProtNLM"/>
    </source>
</evidence>
<sequence>MPAKFGFGIRKKYSGNSVAGRTGIPGKVLGQALLVLLPLGLPAQDRLATMEKAINAGDYPNVHSVLISRNGKVVYERYFNGYGPDSLHGMGLHLLRSDDRRRDYRAGRPHAGNAVCETVSFHAAGY</sequence>
<accession>A0AAU8FHK5</accession>
<protein>
    <recommendedName>
        <fullName evidence="2">Beta-lactamase-related domain-containing protein</fullName>
    </recommendedName>
</protein>
<dbReference type="InterPro" id="IPR012338">
    <property type="entry name" value="Beta-lactam/transpept-like"/>
</dbReference>
<name>A0AAU8FHK5_9BACT</name>